<feature type="compositionally biased region" description="Basic and acidic residues" evidence="1">
    <location>
        <begin position="278"/>
        <end position="289"/>
    </location>
</feature>
<keyword evidence="4" id="KW-1185">Reference proteome</keyword>
<proteinExistence type="predicted"/>
<feature type="domain" description="Amidase" evidence="2">
    <location>
        <begin position="59"/>
        <end position="523"/>
    </location>
</feature>
<protein>
    <submittedName>
        <fullName evidence="3">Amidase signature enzyme</fullName>
    </submittedName>
</protein>
<accession>A0A2T2NYT0</accession>
<evidence type="ECO:0000259" key="2">
    <source>
        <dbReference type="Pfam" id="PF01425"/>
    </source>
</evidence>
<feature type="region of interest" description="Disordered" evidence="1">
    <location>
        <begin position="274"/>
        <end position="301"/>
    </location>
</feature>
<dbReference type="InterPro" id="IPR023631">
    <property type="entry name" value="Amidase_dom"/>
</dbReference>
<sequence length="551" mass="60411">MAFLSSVESFLAFLMQGSFVLRWLGEVFGLRTATVDLTRTSIVDLREGLDKGYFSAKYLVKAYIKRIEELNPRVCAISQINPDALDIARERDEERKVGRSYGLLHGIPIVVKDLFLTTDKLESSNGCSGLSRARPKFEATTIGLLRDQGAILLGKTAAMQWANYRSPGQAPGGWSAVGGQCLAPYHENLDPSGSSSGSDVATSLGMAAASSGTETDGSLSSPAQRSCVVSLKPTVGLTSRHGVYPVSEWQDTVGVIAQTVKDAALVLTAIAAPDEEDPHTISDERDAEGNMRPPQGTDITQACRDNTLEGTRIAVPRHLLENEKNDVVDGAFDEALKQLENLGATIVDNVKFTEFDKDLSYSDADDWMISFRLGRRENMKRFLANYDVNPHGLHTLADVMNYTRDTLEEMNEKWGMKELEKCEELAKTYSIDSDEYRNSLNWRNRIGGQISELLSRSSTDMLVVPSSLDASANVGGCPTVGVPLEFFPENQAITTGRSSGLVTNGPRVPFGLMFVGKRWDDEKMISAAYAFEQASRVREKGQQIFSSDTKL</sequence>
<gene>
    <name evidence="3" type="ORF">BS50DRAFT_520377</name>
</gene>
<dbReference type="STRING" id="1448308.A0A2T2NYT0"/>
<name>A0A2T2NYT0_CORCC</name>
<dbReference type="PANTHER" id="PTHR42678">
    <property type="entry name" value="AMIDASE"/>
    <property type="match status" value="1"/>
</dbReference>
<dbReference type="Proteomes" id="UP000240883">
    <property type="component" value="Unassembled WGS sequence"/>
</dbReference>
<dbReference type="SUPFAM" id="SSF75304">
    <property type="entry name" value="Amidase signature (AS) enzymes"/>
    <property type="match status" value="1"/>
</dbReference>
<reference evidence="3 4" key="1">
    <citation type="journal article" date="2018" name="Front. Microbiol.">
        <title>Genome-Wide Analysis of Corynespora cassiicola Leaf Fall Disease Putative Effectors.</title>
        <authorList>
            <person name="Lopez D."/>
            <person name="Ribeiro S."/>
            <person name="Label P."/>
            <person name="Fumanal B."/>
            <person name="Venisse J.S."/>
            <person name="Kohler A."/>
            <person name="de Oliveira R.R."/>
            <person name="Labutti K."/>
            <person name="Lipzen A."/>
            <person name="Lail K."/>
            <person name="Bauer D."/>
            <person name="Ohm R.A."/>
            <person name="Barry K.W."/>
            <person name="Spatafora J."/>
            <person name="Grigoriev I.V."/>
            <person name="Martin F.M."/>
            <person name="Pujade-Renaud V."/>
        </authorList>
    </citation>
    <scope>NUCLEOTIDE SEQUENCE [LARGE SCALE GENOMIC DNA]</scope>
    <source>
        <strain evidence="3 4">Philippines</strain>
    </source>
</reference>
<dbReference type="Gene3D" id="3.90.1300.10">
    <property type="entry name" value="Amidase signature (AS) domain"/>
    <property type="match status" value="1"/>
</dbReference>
<dbReference type="Pfam" id="PF01425">
    <property type="entry name" value="Amidase"/>
    <property type="match status" value="1"/>
</dbReference>
<evidence type="ECO:0000313" key="3">
    <source>
        <dbReference type="EMBL" id="PSN70519.1"/>
    </source>
</evidence>
<evidence type="ECO:0000256" key="1">
    <source>
        <dbReference type="SAM" id="MobiDB-lite"/>
    </source>
</evidence>
<organism evidence="3 4">
    <name type="scientific">Corynespora cassiicola Philippines</name>
    <dbReference type="NCBI Taxonomy" id="1448308"/>
    <lineage>
        <taxon>Eukaryota</taxon>
        <taxon>Fungi</taxon>
        <taxon>Dikarya</taxon>
        <taxon>Ascomycota</taxon>
        <taxon>Pezizomycotina</taxon>
        <taxon>Dothideomycetes</taxon>
        <taxon>Pleosporomycetidae</taxon>
        <taxon>Pleosporales</taxon>
        <taxon>Corynesporascaceae</taxon>
        <taxon>Corynespora</taxon>
    </lineage>
</organism>
<dbReference type="OrthoDB" id="566138at2759"/>
<evidence type="ECO:0000313" key="4">
    <source>
        <dbReference type="Proteomes" id="UP000240883"/>
    </source>
</evidence>
<dbReference type="PANTHER" id="PTHR42678:SF34">
    <property type="entry name" value="OS04G0183300 PROTEIN"/>
    <property type="match status" value="1"/>
</dbReference>
<dbReference type="AlphaFoldDB" id="A0A2T2NYT0"/>
<dbReference type="InterPro" id="IPR036928">
    <property type="entry name" value="AS_sf"/>
</dbReference>
<dbReference type="EMBL" id="KZ678132">
    <property type="protein sequence ID" value="PSN70519.1"/>
    <property type="molecule type" value="Genomic_DNA"/>
</dbReference>